<dbReference type="HOGENOM" id="CLU_080664_4_2_1"/>
<dbReference type="RefSeq" id="XP_007318302.1">
    <property type="nucleotide sequence ID" value="XM_007318240.1"/>
</dbReference>
<organism>
    <name type="scientific">Serpula lacrymans var. lacrymans (strain S7.9)</name>
    <name type="common">Dry rot fungus</name>
    <dbReference type="NCBI Taxonomy" id="578457"/>
    <lineage>
        <taxon>Eukaryota</taxon>
        <taxon>Fungi</taxon>
        <taxon>Dikarya</taxon>
        <taxon>Basidiomycota</taxon>
        <taxon>Agaricomycotina</taxon>
        <taxon>Agaricomycetes</taxon>
        <taxon>Agaricomycetidae</taxon>
        <taxon>Boletales</taxon>
        <taxon>Coniophorineae</taxon>
        <taxon>Serpulaceae</taxon>
        <taxon>Serpula</taxon>
    </lineage>
</organism>
<proteinExistence type="predicted"/>
<accession>F8NW26</accession>
<sequence>MTIHHIVLYKLLPEATEENLESIKNEVRLLGVKIPQIKEVKVGHSIFNPLGQGFDDGVIFVFDNEDDLNAYRVHEAHISYQQFSGPYLKDKLIFDIEVDD</sequence>
<reference evidence="2" key="1">
    <citation type="submission" date="2011-04" db="EMBL/GenBank/DDBJ databases">
        <title>Evolution of plant cell wall degrading machinery underlies the functional diversity of forest fungi.</title>
        <authorList>
            <consortium name="US DOE Joint Genome Institute (JGI-PGF)"/>
            <person name="Eastwood D.C."/>
            <person name="Floudas D."/>
            <person name="Binder M."/>
            <person name="Majcherczyk A."/>
            <person name="Schneider P."/>
            <person name="Aerts A."/>
            <person name="Asiegbu F.O."/>
            <person name="Baker S.E."/>
            <person name="Barry K."/>
            <person name="Bendiksby M."/>
            <person name="Blumentritt M."/>
            <person name="Coutinho P.M."/>
            <person name="Cullen D."/>
            <person name="Cullen D."/>
            <person name="Gathman A."/>
            <person name="Goodell B."/>
            <person name="Henrissat B."/>
            <person name="Ihrmark K."/>
            <person name="Kauserud H."/>
            <person name="Kohler A."/>
            <person name="LaButti K."/>
            <person name="Lapidus A."/>
            <person name="Lavin J.L."/>
            <person name="Lee Y.-H."/>
            <person name="Lindquist E."/>
            <person name="Lilly W."/>
            <person name="Lucas S."/>
            <person name="Morin E."/>
            <person name="Murat C."/>
            <person name="Oguiza J.A."/>
            <person name="Park J."/>
            <person name="Pisabarro A.G."/>
            <person name="Riley R."/>
            <person name="Rosling A."/>
            <person name="Salamov A."/>
            <person name="Schmidt O."/>
            <person name="Schmutz J."/>
            <person name="Skrede I."/>
            <person name="Stenlid J."/>
            <person name="Wiebenga A."/>
            <person name="Xie X."/>
            <person name="Kues U."/>
            <person name="Hibbett D.S."/>
            <person name="Hoffmeister D."/>
            <person name="Hogberg N."/>
            <person name="Martin F."/>
            <person name="Grigoriev I.V."/>
            <person name="Watkinson S.C."/>
        </authorList>
    </citation>
    <scope>NUCLEOTIDE SEQUENCE</scope>
    <source>
        <strain evidence="2">S7.9</strain>
    </source>
</reference>
<gene>
    <name evidence="2" type="ORF">SERLADRAFT_467338</name>
</gene>
<dbReference type="SUPFAM" id="SSF54909">
    <property type="entry name" value="Dimeric alpha+beta barrel"/>
    <property type="match status" value="1"/>
</dbReference>
<dbReference type="Pfam" id="PF07876">
    <property type="entry name" value="Dabb"/>
    <property type="match status" value="1"/>
</dbReference>
<dbReference type="SMART" id="SM00886">
    <property type="entry name" value="Dabb"/>
    <property type="match status" value="1"/>
</dbReference>
<dbReference type="InterPro" id="IPR011008">
    <property type="entry name" value="Dimeric_a/b-barrel"/>
</dbReference>
<dbReference type="AlphaFoldDB" id="F8NW26"/>
<protein>
    <recommendedName>
        <fullName evidence="1">Stress-response A/B barrel domain-containing protein</fullName>
    </recommendedName>
</protein>
<evidence type="ECO:0000259" key="1">
    <source>
        <dbReference type="PROSITE" id="PS51502"/>
    </source>
</evidence>
<name>F8NW26_SERL9</name>
<dbReference type="OrthoDB" id="42919at2759"/>
<dbReference type="InterPro" id="IPR013097">
    <property type="entry name" value="Dabb"/>
</dbReference>
<dbReference type="GeneID" id="18819213"/>
<dbReference type="PROSITE" id="PS51502">
    <property type="entry name" value="S_R_A_B_BARREL"/>
    <property type="match status" value="1"/>
</dbReference>
<dbReference type="Gene3D" id="3.30.70.100">
    <property type="match status" value="1"/>
</dbReference>
<feature type="domain" description="Stress-response A/B barrel" evidence="1">
    <location>
        <begin position="3"/>
        <end position="96"/>
    </location>
</feature>
<evidence type="ECO:0000313" key="2">
    <source>
        <dbReference type="EMBL" id="EGO24283.1"/>
    </source>
</evidence>
<dbReference type="Proteomes" id="UP000008064">
    <property type="component" value="Unassembled WGS sequence"/>
</dbReference>
<dbReference type="EMBL" id="GL945434">
    <property type="protein sequence ID" value="EGO24283.1"/>
    <property type="molecule type" value="Genomic_DNA"/>
</dbReference>
<dbReference type="KEGG" id="sla:SERLADRAFT_467338"/>